<name>A0A2T6G2K0_9BACL</name>
<dbReference type="GO" id="GO:0006313">
    <property type="term" value="P:DNA transposition"/>
    <property type="evidence" value="ECO:0007669"/>
    <property type="project" value="InterPro"/>
</dbReference>
<dbReference type="Proteomes" id="UP000244184">
    <property type="component" value="Unassembled WGS sequence"/>
</dbReference>
<organism evidence="2 3">
    <name type="scientific">Paenibacillus elgii</name>
    <dbReference type="NCBI Taxonomy" id="189691"/>
    <lineage>
        <taxon>Bacteria</taxon>
        <taxon>Bacillati</taxon>
        <taxon>Bacillota</taxon>
        <taxon>Bacilli</taxon>
        <taxon>Bacillales</taxon>
        <taxon>Paenibacillaceae</taxon>
        <taxon>Paenibacillus</taxon>
    </lineage>
</organism>
<dbReference type="InterPro" id="IPR047650">
    <property type="entry name" value="Transpos_IS110"/>
</dbReference>
<dbReference type="AlphaFoldDB" id="A0A2T6G2K0"/>
<dbReference type="GO" id="GO:0003677">
    <property type="term" value="F:DNA binding"/>
    <property type="evidence" value="ECO:0007669"/>
    <property type="project" value="InterPro"/>
</dbReference>
<proteinExistence type="predicted"/>
<evidence type="ECO:0000259" key="1">
    <source>
        <dbReference type="Pfam" id="PF01548"/>
    </source>
</evidence>
<feature type="domain" description="Transposase IS110-like N-terminal" evidence="1">
    <location>
        <begin position="19"/>
        <end position="136"/>
    </location>
</feature>
<gene>
    <name evidence="2" type="ORF">C8Z91_14495</name>
</gene>
<reference evidence="2 3" key="1">
    <citation type="submission" date="2018-03" db="EMBL/GenBank/DDBJ databases">
        <title>Genome sequence of Paenibacillus elgii strain AC13 an antimicrobial compound producing bacteria.</title>
        <authorList>
            <person name="Kurokawa A.S."/>
            <person name="Araujo J.F."/>
            <person name="Costa R.A."/>
            <person name="Ortega D.B."/>
            <person name="Pires A.S."/>
            <person name="Pappas G.J.Jr."/>
            <person name="Franco O.L."/>
            <person name="Barreto C."/>
            <person name="Magalhaes B.S."/>
            <person name="Kruger R.H."/>
        </authorList>
    </citation>
    <scope>NUCLEOTIDE SEQUENCE [LARGE SCALE GENOMIC DNA]</scope>
    <source>
        <strain evidence="2 3">AC13</strain>
    </source>
</reference>
<sequence length="164" mass="18161">MQSYIRKEPLLMKDYTKFVGLDVSKDSISVAVADAGRGEPRFLGNIPHTLEAIRKLMKKIGTSEQLHVCYEAGPTGYGLFGFLISLGIDCVVVAPTLIPKRAGDRVKTDRRDSLKLAKLLRAGELTPVWTPDEDLQKKTVFSQMKAVNGLFVMVLMHPSCNNLI</sequence>
<evidence type="ECO:0000313" key="2">
    <source>
        <dbReference type="EMBL" id="PUA38391.1"/>
    </source>
</evidence>
<dbReference type="GO" id="GO:0004803">
    <property type="term" value="F:transposase activity"/>
    <property type="evidence" value="ECO:0007669"/>
    <property type="project" value="InterPro"/>
</dbReference>
<dbReference type="PANTHER" id="PTHR33055">
    <property type="entry name" value="TRANSPOSASE FOR INSERTION SEQUENCE ELEMENT IS1111A"/>
    <property type="match status" value="1"/>
</dbReference>
<evidence type="ECO:0000313" key="3">
    <source>
        <dbReference type="Proteomes" id="UP000244184"/>
    </source>
</evidence>
<comment type="caution">
    <text evidence="2">The sequence shown here is derived from an EMBL/GenBank/DDBJ whole genome shotgun (WGS) entry which is preliminary data.</text>
</comment>
<dbReference type="Pfam" id="PF01548">
    <property type="entry name" value="DEDD_Tnp_IS110"/>
    <property type="match status" value="1"/>
</dbReference>
<dbReference type="InterPro" id="IPR002525">
    <property type="entry name" value="Transp_IS110-like_N"/>
</dbReference>
<protein>
    <recommendedName>
        <fullName evidence="1">Transposase IS110-like N-terminal domain-containing protein</fullName>
    </recommendedName>
</protein>
<accession>A0A2T6G2K0</accession>
<dbReference type="EMBL" id="PYHP01000034">
    <property type="protein sequence ID" value="PUA38391.1"/>
    <property type="molecule type" value="Genomic_DNA"/>
</dbReference>